<dbReference type="Proteomes" id="UP000288058">
    <property type="component" value="Unassembled WGS sequence"/>
</dbReference>
<reference evidence="4" key="1">
    <citation type="journal article" date="2018" name="Front. Microbiol.">
        <title>Genome-Based Analysis Reveals the Taxonomy and Diversity of the Family Idiomarinaceae.</title>
        <authorList>
            <person name="Liu Y."/>
            <person name="Lai Q."/>
            <person name="Shao Z."/>
        </authorList>
    </citation>
    <scope>NUCLEOTIDE SEQUENCE [LARGE SCALE GENOMIC DNA]</scope>
    <source>
        <strain evidence="4">R22</strain>
    </source>
</reference>
<dbReference type="Pfam" id="PF13185">
    <property type="entry name" value="GAF_2"/>
    <property type="match status" value="1"/>
</dbReference>
<dbReference type="SUPFAM" id="SSF55781">
    <property type="entry name" value="GAF domain-like"/>
    <property type="match status" value="1"/>
</dbReference>
<sequence length="157" mass="16999">MSSQLYSDLLAQTRALTEDEPDLIANLANISALLYEHIDDINWLGFYLVRSENELVLGPFQGRVACVRILFGKGVCGVAAETQACQRVDDVHQFAGHIACDSASNSEVVAPIVVNGKTVAVLDVDSPSVSRFGEQDAKGIQAIANYCQTLDWSGLQR</sequence>
<dbReference type="GO" id="GO:0033745">
    <property type="term" value="F:L-methionine-(R)-S-oxide reductase activity"/>
    <property type="evidence" value="ECO:0007669"/>
    <property type="project" value="TreeGrafter"/>
</dbReference>
<evidence type="ECO:0000256" key="1">
    <source>
        <dbReference type="ARBA" id="ARBA00038454"/>
    </source>
</evidence>
<feature type="domain" description="GAF" evidence="2">
    <location>
        <begin position="36"/>
        <end position="147"/>
    </location>
</feature>
<keyword evidence="4" id="KW-1185">Reference proteome</keyword>
<dbReference type="InterPro" id="IPR003018">
    <property type="entry name" value="GAF"/>
</dbReference>
<dbReference type="PROSITE" id="PS01320">
    <property type="entry name" value="UPF0067"/>
    <property type="match status" value="1"/>
</dbReference>
<dbReference type="InterPro" id="IPR000614">
    <property type="entry name" value="FRMsr_CS"/>
</dbReference>
<dbReference type="InterPro" id="IPR029016">
    <property type="entry name" value="GAF-like_dom_sf"/>
</dbReference>
<dbReference type="InterPro" id="IPR051330">
    <property type="entry name" value="Phosphatase_reg/MetRdx"/>
</dbReference>
<evidence type="ECO:0000313" key="4">
    <source>
        <dbReference type="Proteomes" id="UP000288058"/>
    </source>
</evidence>
<evidence type="ECO:0000313" key="3">
    <source>
        <dbReference type="EMBL" id="RUO72975.1"/>
    </source>
</evidence>
<dbReference type="Gene3D" id="3.30.450.40">
    <property type="match status" value="1"/>
</dbReference>
<organism evidence="3 4">
    <name type="scientific">Idiomarina ramblicola</name>
    <dbReference type="NCBI Taxonomy" id="263724"/>
    <lineage>
        <taxon>Bacteria</taxon>
        <taxon>Pseudomonadati</taxon>
        <taxon>Pseudomonadota</taxon>
        <taxon>Gammaproteobacteria</taxon>
        <taxon>Alteromonadales</taxon>
        <taxon>Idiomarinaceae</taxon>
        <taxon>Idiomarina</taxon>
    </lineage>
</organism>
<gene>
    <name evidence="3" type="ORF">CWI78_00600</name>
</gene>
<dbReference type="FunFam" id="3.30.450.40:FF:000008">
    <property type="entry name" value="GAF domain-containing proteins"/>
    <property type="match status" value="1"/>
</dbReference>
<evidence type="ECO:0000259" key="2">
    <source>
        <dbReference type="Pfam" id="PF13185"/>
    </source>
</evidence>
<dbReference type="GO" id="GO:0005829">
    <property type="term" value="C:cytosol"/>
    <property type="evidence" value="ECO:0007669"/>
    <property type="project" value="TreeGrafter"/>
</dbReference>
<comment type="similarity">
    <text evidence="1">Belongs to the free Met sulfoxide reductase family.</text>
</comment>
<dbReference type="EMBL" id="PIQC01000001">
    <property type="protein sequence ID" value="RUO72975.1"/>
    <property type="molecule type" value="Genomic_DNA"/>
</dbReference>
<dbReference type="PANTHER" id="PTHR21021">
    <property type="entry name" value="GAF/PUTATIVE CYTOSKELETAL PROTEIN"/>
    <property type="match status" value="1"/>
</dbReference>
<accession>A0A432Z542</accession>
<dbReference type="PANTHER" id="PTHR21021:SF15">
    <property type="entry name" value="FREE METHIONINE-R-SULFOXIDE REDUCTASE"/>
    <property type="match status" value="1"/>
</dbReference>
<proteinExistence type="inferred from homology"/>
<comment type="caution">
    <text evidence="3">The sequence shown here is derived from an EMBL/GenBank/DDBJ whole genome shotgun (WGS) entry which is preliminary data.</text>
</comment>
<dbReference type="AlphaFoldDB" id="A0A432Z542"/>
<protein>
    <submittedName>
        <fullName evidence="3">GAF domain-containing protein</fullName>
    </submittedName>
</protein>
<name>A0A432Z542_9GAMM</name>
<dbReference type="OrthoDB" id="9796252at2"/>
<dbReference type="RefSeq" id="WP_126779242.1">
    <property type="nucleotide sequence ID" value="NZ_PIQC01000001.1"/>
</dbReference>